<dbReference type="KEGG" id="eps:L0Y14_13405"/>
<feature type="domain" description="Thioredoxin" evidence="1">
    <location>
        <begin position="14"/>
        <end position="124"/>
    </location>
</feature>
<evidence type="ECO:0000259" key="1">
    <source>
        <dbReference type="PROSITE" id="PS51352"/>
    </source>
</evidence>
<dbReference type="PROSITE" id="PS51352">
    <property type="entry name" value="THIOREDOXIN_2"/>
    <property type="match status" value="1"/>
</dbReference>
<dbReference type="EMBL" id="CP090569">
    <property type="protein sequence ID" value="USF87123.1"/>
    <property type="molecule type" value="Genomic_DNA"/>
</dbReference>
<accession>A0A9J6ZWF9</accession>
<dbReference type="SUPFAM" id="SSF52833">
    <property type="entry name" value="Thioredoxin-like"/>
    <property type="match status" value="1"/>
</dbReference>
<gene>
    <name evidence="2" type="ORF">L0Y14_13405</name>
</gene>
<keyword evidence="3" id="KW-1185">Reference proteome</keyword>
<sequence>MSWSIIIGTIAGALLLMTLLTYHSARKLVGQQVEAETGEPASRLLYFYSDHCGPCKSMSPLIDELSEHYPNIRKVNVSKEPKLAQAFSTRATPTTILVLNNVVSEVALGAKSKRQLEKLLQRVV</sequence>
<organism evidence="2 3">
    <name type="scientific">Candidatus Endoriftia persephonae</name>
    <dbReference type="NCBI Taxonomy" id="393765"/>
    <lineage>
        <taxon>Bacteria</taxon>
        <taxon>Pseudomonadati</taxon>
        <taxon>Pseudomonadota</taxon>
        <taxon>Gammaproteobacteria</taxon>
        <taxon>Chromatiales</taxon>
        <taxon>Sedimenticolaceae</taxon>
        <taxon>Candidatus Endoriftia</taxon>
    </lineage>
</organism>
<dbReference type="Proteomes" id="UP001056649">
    <property type="component" value="Chromosome"/>
</dbReference>
<evidence type="ECO:0000313" key="2">
    <source>
        <dbReference type="EMBL" id="USF87123.1"/>
    </source>
</evidence>
<dbReference type="InterPro" id="IPR036249">
    <property type="entry name" value="Thioredoxin-like_sf"/>
</dbReference>
<dbReference type="InterPro" id="IPR013766">
    <property type="entry name" value="Thioredoxin_domain"/>
</dbReference>
<dbReference type="CDD" id="cd02947">
    <property type="entry name" value="TRX_family"/>
    <property type="match status" value="1"/>
</dbReference>
<dbReference type="GO" id="GO:0015035">
    <property type="term" value="F:protein-disulfide reductase activity"/>
    <property type="evidence" value="ECO:0007669"/>
    <property type="project" value="TreeGrafter"/>
</dbReference>
<dbReference type="RefSeq" id="WP_006475488.1">
    <property type="nucleotide sequence ID" value="NZ_CP090569.1"/>
</dbReference>
<dbReference type="Gene3D" id="3.40.30.10">
    <property type="entry name" value="Glutaredoxin"/>
    <property type="match status" value="1"/>
</dbReference>
<protein>
    <submittedName>
        <fullName evidence="2">Thioredoxin family protein</fullName>
    </submittedName>
</protein>
<proteinExistence type="predicted"/>
<evidence type="ECO:0000313" key="3">
    <source>
        <dbReference type="Proteomes" id="UP001056649"/>
    </source>
</evidence>
<dbReference type="GO" id="GO:0005737">
    <property type="term" value="C:cytoplasm"/>
    <property type="evidence" value="ECO:0007669"/>
    <property type="project" value="TreeGrafter"/>
</dbReference>
<dbReference type="PANTHER" id="PTHR45663">
    <property type="entry name" value="GEO12009P1"/>
    <property type="match status" value="1"/>
</dbReference>
<reference evidence="2" key="1">
    <citation type="journal article" date="2022" name="Mol. Ecol. Resour.">
        <title>The complete and closed genome of the facultative generalist Candidatus Endoriftia persephone from deep-sea hydrothermal vents.</title>
        <authorList>
            <person name="de Oliveira A.L."/>
            <person name="Srivastava A."/>
            <person name="Espada-Hinojosa S."/>
            <person name="Bright M."/>
        </authorList>
    </citation>
    <scope>NUCLEOTIDE SEQUENCE</scope>
    <source>
        <strain evidence="2">Tica-EPR-9o50.N</strain>
    </source>
</reference>
<dbReference type="PANTHER" id="PTHR45663:SF11">
    <property type="entry name" value="GEO12009P1"/>
    <property type="match status" value="1"/>
</dbReference>
<dbReference type="Pfam" id="PF00085">
    <property type="entry name" value="Thioredoxin"/>
    <property type="match status" value="1"/>
</dbReference>
<name>A0A9J6ZWF9_9GAMM</name>
<dbReference type="AlphaFoldDB" id="A0A9J6ZWF9"/>